<dbReference type="RefSeq" id="WP_305108178.1">
    <property type="nucleotide sequence ID" value="NZ_JAUTWS010000081.1"/>
</dbReference>
<accession>A0ABT9EAU2</accession>
<organism evidence="2 3">
    <name type="scientific">Paracraurococcus lichenis</name>
    <dbReference type="NCBI Taxonomy" id="3064888"/>
    <lineage>
        <taxon>Bacteria</taxon>
        <taxon>Pseudomonadati</taxon>
        <taxon>Pseudomonadota</taxon>
        <taxon>Alphaproteobacteria</taxon>
        <taxon>Acetobacterales</taxon>
        <taxon>Roseomonadaceae</taxon>
        <taxon>Paracraurococcus</taxon>
    </lineage>
</organism>
<feature type="signal peptide" evidence="1">
    <location>
        <begin position="1"/>
        <end position="29"/>
    </location>
</feature>
<gene>
    <name evidence="2" type="ORF">Q7A36_33635</name>
</gene>
<dbReference type="Proteomes" id="UP001243009">
    <property type="component" value="Unassembled WGS sequence"/>
</dbReference>
<reference evidence="2 3" key="1">
    <citation type="submission" date="2023-08" db="EMBL/GenBank/DDBJ databases">
        <title>The draft genome sequence of Paracraurococcus sp. LOR1-02.</title>
        <authorList>
            <person name="Kingkaew E."/>
            <person name="Tanasupawat S."/>
        </authorList>
    </citation>
    <scope>NUCLEOTIDE SEQUENCE [LARGE SCALE GENOMIC DNA]</scope>
    <source>
        <strain evidence="2 3">LOR1-02</strain>
    </source>
</reference>
<proteinExistence type="predicted"/>
<evidence type="ECO:0000313" key="2">
    <source>
        <dbReference type="EMBL" id="MDO9713319.1"/>
    </source>
</evidence>
<protein>
    <submittedName>
        <fullName evidence="2">Uncharacterized protein</fullName>
    </submittedName>
</protein>
<feature type="chain" id="PRO_5045723641" evidence="1">
    <location>
        <begin position="30"/>
        <end position="133"/>
    </location>
</feature>
<keyword evidence="3" id="KW-1185">Reference proteome</keyword>
<name>A0ABT9EAU2_9PROT</name>
<evidence type="ECO:0000313" key="3">
    <source>
        <dbReference type="Proteomes" id="UP001243009"/>
    </source>
</evidence>
<sequence>MTATFSRRLALASAAVVPLGAGQSTSATALSDDALVRDVCAQMLQHLRHERRVDTEAFLQLRREFIDLPARTPGARAAKASVLVAMEIDFEEATEGDEDFSDIPCDIHAPLHSLLMDVIRAASEGKIPSYTLK</sequence>
<dbReference type="EMBL" id="JAUTWS010000081">
    <property type="protein sequence ID" value="MDO9713319.1"/>
    <property type="molecule type" value="Genomic_DNA"/>
</dbReference>
<comment type="caution">
    <text evidence="2">The sequence shown here is derived from an EMBL/GenBank/DDBJ whole genome shotgun (WGS) entry which is preliminary data.</text>
</comment>
<keyword evidence="1" id="KW-0732">Signal</keyword>
<evidence type="ECO:0000256" key="1">
    <source>
        <dbReference type="SAM" id="SignalP"/>
    </source>
</evidence>